<reference evidence="2 3" key="1">
    <citation type="submission" date="2019-03" db="EMBL/GenBank/DDBJ databases">
        <title>First draft genome of Liparis tanakae, snailfish: a comprehensive survey of snailfish specific genes.</title>
        <authorList>
            <person name="Kim W."/>
            <person name="Song I."/>
            <person name="Jeong J.-H."/>
            <person name="Kim D."/>
            <person name="Kim S."/>
            <person name="Ryu S."/>
            <person name="Song J.Y."/>
            <person name="Lee S.K."/>
        </authorList>
    </citation>
    <scope>NUCLEOTIDE SEQUENCE [LARGE SCALE GENOMIC DNA]</scope>
    <source>
        <tissue evidence="2">Muscle</tissue>
    </source>
</reference>
<dbReference type="EMBL" id="SRLO01002253">
    <property type="protein sequence ID" value="TNN33408.1"/>
    <property type="molecule type" value="Genomic_DNA"/>
</dbReference>
<feature type="region of interest" description="Disordered" evidence="1">
    <location>
        <begin position="162"/>
        <end position="252"/>
    </location>
</feature>
<evidence type="ECO:0000313" key="2">
    <source>
        <dbReference type="EMBL" id="TNN33408.1"/>
    </source>
</evidence>
<evidence type="ECO:0000256" key="1">
    <source>
        <dbReference type="SAM" id="MobiDB-lite"/>
    </source>
</evidence>
<accession>A0A4Z2EX71</accession>
<comment type="caution">
    <text evidence="2">The sequence shown here is derived from an EMBL/GenBank/DDBJ whole genome shotgun (WGS) entry which is preliminary data.</text>
</comment>
<protein>
    <submittedName>
        <fullName evidence="2">Uncharacterized protein</fullName>
    </submittedName>
</protein>
<evidence type="ECO:0000313" key="3">
    <source>
        <dbReference type="Proteomes" id="UP000314294"/>
    </source>
</evidence>
<gene>
    <name evidence="2" type="ORF">EYF80_056431</name>
</gene>
<name>A0A4Z2EX71_9TELE</name>
<dbReference type="Proteomes" id="UP000314294">
    <property type="component" value="Unassembled WGS sequence"/>
</dbReference>
<sequence length="252" mass="27671">MKVSRISTPDQRLEITSGNGAKDVGGKMDFCERFGPEIAYCLRQPLCGGDVNITCVCECSRLFPWGVMAVECCGTSVKQAAGGALGCDDDACCREHARSQRMAARAKPGSEANDHETEARLRLSPLCAGKVPVSAPCTRVGGDTRLICVWVSLFCCASEREGREGPRGAERGERGERGRERREGTRGAERGRERRERREGTREARGDERGREGQERTRGGEMGKRGRYVTRGGERGREGTRWARGGERSERG</sequence>
<feature type="compositionally biased region" description="Basic and acidic residues" evidence="1">
    <location>
        <begin position="162"/>
        <end position="224"/>
    </location>
</feature>
<dbReference type="AlphaFoldDB" id="A0A4Z2EX71"/>
<feature type="compositionally biased region" description="Basic and acidic residues" evidence="1">
    <location>
        <begin position="232"/>
        <end position="252"/>
    </location>
</feature>
<proteinExistence type="predicted"/>
<keyword evidence="3" id="KW-1185">Reference proteome</keyword>
<organism evidence="2 3">
    <name type="scientific">Liparis tanakae</name>
    <name type="common">Tanaka's snailfish</name>
    <dbReference type="NCBI Taxonomy" id="230148"/>
    <lineage>
        <taxon>Eukaryota</taxon>
        <taxon>Metazoa</taxon>
        <taxon>Chordata</taxon>
        <taxon>Craniata</taxon>
        <taxon>Vertebrata</taxon>
        <taxon>Euteleostomi</taxon>
        <taxon>Actinopterygii</taxon>
        <taxon>Neopterygii</taxon>
        <taxon>Teleostei</taxon>
        <taxon>Neoteleostei</taxon>
        <taxon>Acanthomorphata</taxon>
        <taxon>Eupercaria</taxon>
        <taxon>Perciformes</taxon>
        <taxon>Cottioidei</taxon>
        <taxon>Cottales</taxon>
        <taxon>Liparidae</taxon>
        <taxon>Liparis</taxon>
    </lineage>
</organism>